<dbReference type="SUPFAM" id="SSF52540">
    <property type="entry name" value="P-loop containing nucleoside triphosphate hydrolases"/>
    <property type="match status" value="2"/>
</dbReference>
<feature type="coiled-coil region" evidence="4">
    <location>
        <begin position="572"/>
        <end position="623"/>
    </location>
</feature>
<evidence type="ECO:0000313" key="7">
    <source>
        <dbReference type="Proteomes" id="UP000000269"/>
    </source>
</evidence>
<evidence type="ECO:0000256" key="1">
    <source>
        <dbReference type="ARBA" id="ARBA00022737"/>
    </source>
</evidence>
<dbReference type="InterPro" id="IPR017871">
    <property type="entry name" value="ABC_transporter-like_CS"/>
</dbReference>
<proteinExistence type="predicted"/>
<accession>A8MIH0</accession>
<dbReference type="FunFam" id="3.40.50.300:FF:000011">
    <property type="entry name" value="Putative ABC transporter ATP-binding component"/>
    <property type="match status" value="1"/>
</dbReference>
<evidence type="ECO:0000313" key="6">
    <source>
        <dbReference type="EMBL" id="ABW19602.1"/>
    </source>
</evidence>
<evidence type="ECO:0000259" key="5">
    <source>
        <dbReference type="PROSITE" id="PS50893"/>
    </source>
</evidence>
<keyword evidence="2" id="KW-0547">Nucleotide-binding</keyword>
<dbReference type="Pfam" id="PF16326">
    <property type="entry name" value="ABC_tran_CTD"/>
    <property type="match status" value="1"/>
</dbReference>
<feature type="domain" description="ABC transporter" evidence="5">
    <location>
        <begin position="4"/>
        <end position="255"/>
    </location>
</feature>
<protein>
    <submittedName>
        <fullName evidence="6">ABC transporter related</fullName>
    </submittedName>
</protein>
<dbReference type="GO" id="GO:0016887">
    <property type="term" value="F:ATP hydrolysis activity"/>
    <property type="evidence" value="ECO:0007669"/>
    <property type="project" value="InterPro"/>
</dbReference>
<feature type="domain" description="ABC transporter" evidence="5">
    <location>
        <begin position="319"/>
        <end position="538"/>
    </location>
</feature>
<dbReference type="STRING" id="350688.Clos_2066"/>
<dbReference type="InterPro" id="IPR032781">
    <property type="entry name" value="ABC_tran_Xtn"/>
</dbReference>
<dbReference type="AlphaFoldDB" id="A8MIH0"/>
<keyword evidence="3" id="KW-0067">ATP-binding</keyword>
<dbReference type="InterPro" id="IPR003439">
    <property type="entry name" value="ABC_transporter-like_ATP-bd"/>
</dbReference>
<dbReference type="PROSITE" id="PS00211">
    <property type="entry name" value="ABC_TRANSPORTER_1"/>
    <property type="match status" value="1"/>
</dbReference>
<dbReference type="InterPro" id="IPR027417">
    <property type="entry name" value="P-loop_NTPase"/>
</dbReference>
<keyword evidence="4" id="KW-0175">Coiled coil</keyword>
<name>A8MIH0_ALKOO</name>
<keyword evidence="7" id="KW-1185">Reference proteome</keyword>
<dbReference type="GO" id="GO:0005524">
    <property type="term" value="F:ATP binding"/>
    <property type="evidence" value="ECO:0007669"/>
    <property type="project" value="UniProtKB-KW"/>
</dbReference>
<dbReference type="Gene3D" id="1.10.287.380">
    <property type="entry name" value="Valyl-tRNA synthetase, C-terminal domain"/>
    <property type="match status" value="1"/>
</dbReference>
<dbReference type="CDD" id="cd03221">
    <property type="entry name" value="ABCF_EF-3"/>
    <property type="match status" value="2"/>
</dbReference>
<dbReference type="KEGG" id="aoe:Clos_2066"/>
<dbReference type="Proteomes" id="UP000000269">
    <property type="component" value="Chromosome"/>
</dbReference>
<keyword evidence="1" id="KW-0677">Repeat</keyword>
<evidence type="ECO:0000256" key="4">
    <source>
        <dbReference type="SAM" id="Coils"/>
    </source>
</evidence>
<organism evidence="6 7">
    <name type="scientific">Alkaliphilus oremlandii (strain OhILAs)</name>
    <name type="common">Clostridium oremlandii (strain OhILAs)</name>
    <dbReference type="NCBI Taxonomy" id="350688"/>
    <lineage>
        <taxon>Bacteria</taxon>
        <taxon>Bacillati</taxon>
        <taxon>Bacillota</taxon>
        <taxon>Clostridia</taxon>
        <taxon>Peptostreptococcales</taxon>
        <taxon>Natronincolaceae</taxon>
        <taxon>Alkaliphilus</taxon>
    </lineage>
</organism>
<evidence type="ECO:0000256" key="3">
    <source>
        <dbReference type="ARBA" id="ARBA00022840"/>
    </source>
</evidence>
<sequence>MNLITVENISKSYVDKKLFENITFGIHEGQRIGLIGVNGTGKTTLLKVIAGIIEPDSGKRVVSGQAVIEYLSQNPIFEKGSTVLEQVFNSSNPLLQLVYQYEMTLKEIANRPEDVHLQKKLAELSQQMDSNGAWELESNAKGVLIKLGIKDFNMNVEHLSGGQRKRVALARALIQPSDLLILDEPTNHIDNDTVEWLEEYLGKWKGALLLITHDRYFLNRVVNNILELDEGNLYSYEGNYEQFLEKKAEREENNLALQRKHASLYKKELAWMRRGARARTTKQKARIERFEDLQNQSFKTSNDQVNMALGASRLGRKVLELKDIHKSYGDKNIIHNFSYVFKPGDRIGIIGRNGLGKSTLLNIIAGKILPDSGEIEIGQTVKMAYYDQESEEMDPEMRVIDYVKEAGAFIKTEDGSKISASQMLERFLFTSNAQWAPIGKLSGGERRRLYLLKKLVGEPNVLLLDEPTNDLDIQTLTILEDYLDHFPGTVIIVSHDRYFLDRTVGQLLIFEGQGSIDEYTGNYSDYVNMRKVNKVEERNERPTTPVKEETEVETINKNAKPVKLSYKDQREYDEIEAVIADIEKELEDVAAKIEGASNDFVLLQEYLSKQSDLEQKLELKMKRWMELIELVEEIEKNKEEK</sequence>
<dbReference type="InterPro" id="IPR032524">
    <property type="entry name" value="ABC_tran_C"/>
</dbReference>
<dbReference type="Pfam" id="PF00005">
    <property type="entry name" value="ABC_tran"/>
    <property type="match status" value="2"/>
</dbReference>
<dbReference type="SMART" id="SM00382">
    <property type="entry name" value="AAA"/>
    <property type="match status" value="2"/>
</dbReference>
<dbReference type="Gene3D" id="3.40.50.300">
    <property type="entry name" value="P-loop containing nucleotide triphosphate hydrolases"/>
    <property type="match status" value="2"/>
</dbReference>
<dbReference type="InterPro" id="IPR037118">
    <property type="entry name" value="Val-tRNA_synth_C_sf"/>
</dbReference>
<gene>
    <name evidence="6" type="ordered locus">Clos_2066</name>
</gene>
<dbReference type="eggNOG" id="COG0488">
    <property type="taxonomic scope" value="Bacteria"/>
</dbReference>
<dbReference type="InterPro" id="IPR003593">
    <property type="entry name" value="AAA+_ATPase"/>
</dbReference>
<dbReference type="PANTHER" id="PTHR42855">
    <property type="entry name" value="ABC TRANSPORTER ATP-BINDING SUBUNIT"/>
    <property type="match status" value="1"/>
</dbReference>
<dbReference type="OrthoDB" id="9801441at2"/>
<dbReference type="InterPro" id="IPR051309">
    <property type="entry name" value="ABCF_ATPase"/>
</dbReference>
<dbReference type="RefSeq" id="WP_012159911.1">
    <property type="nucleotide sequence ID" value="NC_009922.1"/>
</dbReference>
<reference evidence="7" key="1">
    <citation type="submission" date="2007-10" db="EMBL/GenBank/DDBJ databases">
        <title>Complete genome of Alkaliphilus oremlandii OhILAs.</title>
        <authorList>
            <person name="Copeland A."/>
            <person name="Lucas S."/>
            <person name="Lapidus A."/>
            <person name="Barry K."/>
            <person name="Detter J.C."/>
            <person name="Glavina del Rio T."/>
            <person name="Hammon N."/>
            <person name="Israni S."/>
            <person name="Dalin E."/>
            <person name="Tice H."/>
            <person name="Pitluck S."/>
            <person name="Chain P."/>
            <person name="Malfatti S."/>
            <person name="Shin M."/>
            <person name="Vergez L."/>
            <person name="Schmutz J."/>
            <person name="Larimer F."/>
            <person name="Land M."/>
            <person name="Hauser L."/>
            <person name="Kyrpides N."/>
            <person name="Mikhailova N."/>
            <person name="Stolz J.F."/>
            <person name="Dawson A."/>
            <person name="Fisher E."/>
            <person name="Crable B."/>
            <person name="Perera E."/>
            <person name="Lisak J."/>
            <person name="Ranganathan M."/>
            <person name="Basu P."/>
            <person name="Richardson P."/>
        </authorList>
    </citation>
    <scope>NUCLEOTIDE SEQUENCE [LARGE SCALE GENOMIC DNA]</scope>
    <source>
        <strain evidence="7">OhILAs</strain>
    </source>
</reference>
<evidence type="ECO:0000256" key="2">
    <source>
        <dbReference type="ARBA" id="ARBA00022741"/>
    </source>
</evidence>
<dbReference type="PROSITE" id="PS50893">
    <property type="entry name" value="ABC_TRANSPORTER_2"/>
    <property type="match status" value="2"/>
</dbReference>
<dbReference type="FunFam" id="3.40.50.300:FF:000309">
    <property type="entry name" value="ABC transporter ATP-binding protein"/>
    <property type="match status" value="1"/>
</dbReference>
<dbReference type="HOGENOM" id="CLU_000604_36_0_9"/>
<dbReference type="GO" id="GO:0003677">
    <property type="term" value="F:DNA binding"/>
    <property type="evidence" value="ECO:0007669"/>
    <property type="project" value="InterPro"/>
</dbReference>
<dbReference type="EMBL" id="CP000853">
    <property type="protein sequence ID" value="ABW19602.1"/>
    <property type="molecule type" value="Genomic_DNA"/>
</dbReference>
<dbReference type="PANTHER" id="PTHR42855:SF1">
    <property type="entry name" value="ABC TRANSPORTER DOMAIN-CONTAINING PROTEIN"/>
    <property type="match status" value="1"/>
</dbReference>
<dbReference type="Pfam" id="PF12848">
    <property type="entry name" value="ABC_tran_Xtn"/>
    <property type="match status" value="1"/>
</dbReference>